<evidence type="ECO:0000259" key="1">
    <source>
        <dbReference type="PROSITE" id="PS50075"/>
    </source>
</evidence>
<dbReference type="Pfam" id="PF00550">
    <property type="entry name" value="PP-binding"/>
    <property type="match status" value="1"/>
</dbReference>
<feature type="domain" description="Carrier" evidence="1">
    <location>
        <begin position="4"/>
        <end position="88"/>
    </location>
</feature>
<dbReference type="SUPFAM" id="SSF47336">
    <property type="entry name" value="ACP-like"/>
    <property type="match status" value="1"/>
</dbReference>
<dbReference type="Proteomes" id="UP000525298">
    <property type="component" value="Unassembled WGS sequence"/>
</dbReference>
<gene>
    <name evidence="2" type="ORF">HNR65_003457</name>
</gene>
<protein>
    <submittedName>
        <fullName evidence="2">Acyl carrier protein</fullName>
    </submittedName>
</protein>
<dbReference type="RefSeq" id="WP_220128431.1">
    <property type="nucleotide sequence ID" value="NZ_JACDUS010000016.1"/>
</dbReference>
<sequence length="90" mass="10401">MMHTTIEDLIPQLKSQILERLDIDYMDPEELDEEMPLFGEVTGLDSIDALELTVMLEQHYGIKITDSKVARKIMVNVRTLAEYVYENGQI</sequence>
<keyword evidence="3" id="KW-1185">Reference proteome</keyword>
<accession>A0A7W0HM80</accession>
<proteinExistence type="predicted"/>
<dbReference type="Gene3D" id="1.10.1200.10">
    <property type="entry name" value="ACP-like"/>
    <property type="match status" value="1"/>
</dbReference>
<dbReference type="InterPro" id="IPR009081">
    <property type="entry name" value="PP-bd_ACP"/>
</dbReference>
<name>A0A7W0HM80_9BACT</name>
<dbReference type="PROSITE" id="PS50075">
    <property type="entry name" value="CARRIER"/>
    <property type="match status" value="1"/>
</dbReference>
<evidence type="ECO:0000313" key="3">
    <source>
        <dbReference type="Proteomes" id="UP000525298"/>
    </source>
</evidence>
<dbReference type="AlphaFoldDB" id="A0A7W0HM80"/>
<organism evidence="2 3">
    <name type="scientific">Desulfosalsimonas propionicica</name>
    <dbReference type="NCBI Taxonomy" id="332175"/>
    <lineage>
        <taxon>Bacteria</taxon>
        <taxon>Pseudomonadati</taxon>
        <taxon>Thermodesulfobacteriota</taxon>
        <taxon>Desulfobacteria</taxon>
        <taxon>Desulfobacterales</taxon>
        <taxon>Desulfosalsimonadaceae</taxon>
        <taxon>Desulfosalsimonas</taxon>
    </lineage>
</organism>
<evidence type="ECO:0000313" key="2">
    <source>
        <dbReference type="EMBL" id="MBA2883100.1"/>
    </source>
</evidence>
<comment type="caution">
    <text evidence="2">The sequence shown here is derived from an EMBL/GenBank/DDBJ whole genome shotgun (WGS) entry which is preliminary data.</text>
</comment>
<reference evidence="2 3" key="1">
    <citation type="submission" date="2020-07" db="EMBL/GenBank/DDBJ databases">
        <title>Genomic Encyclopedia of Type Strains, Phase IV (KMG-IV): sequencing the most valuable type-strain genomes for metagenomic binning, comparative biology and taxonomic classification.</title>
        <authorList>
            <person name="Goeker M."/>
        </authorList>
    </citation>
    <scope>NUCLEOTIDE SEQUENCE [LARGE SCALE GENOMIC DNA]</scope>
    <source>
        <strain evidence="2 3">DSM 17721</strain>
    </source>
</reference>
<dbReference type="EMBL" id="JACDUS010000016">
    <property type="protein sequence ID" value="MBA2883100.1"/>
    <property type="molecule type" value="Genomic_DNA"/>
</dbReference>
<dbReference type="InterPro" id="IPR036736">
    <property type="entry name" value="ACP-like_sf"/>
</dbReference>